<proteinExistence type="predicted"/>
<evidence type="ECO:0000313" key="2">
    <source>
        <dbReference type="Proteomes" id="UP000076925"/>
    </source>
</evidence>
<evidence type="ECO:0000313" key="1">
    <source>
        <dbReference type="EMBL" id="KYC37756.1"/>
    </source>
</evidence>
<keyword evidence="2" id="KW-1185">Reference proteome</keyword>
<dbReference type="OrthoDB" id="511317at2"/>
<comment type="caution">
    <text evidence="1">The sequence shown here is derived from an EMBL/GenBank/DDBJ whole genome shotgun (WGS) entry which is preliminary data.</text>
</comment>
<name>A0A139WZC6_9CYAN</name>
<sequence>MKSKLTWSVVSILSSFAITTTVNPAEATQIIYNGTGSVSKIEDFVVDGVTYDITFKSDTFLNLFGFPSNPGFNTPTFWNNQPAARKVVDDIALLLNSQPAIPSKLNNSSSVLVPYRGIIASNQSLFIVNKIDDYITRWSNFRGESQDIFTLSHEKANYALFTAKQPQQIPENNLIIGVFGISFTMSLKNMKNQLLKRN</sequence>
<accession>A0A139WZC6</accession>
<dbReference type="STRING" id="128403.WA1_04350"/>
<protein>
    <submittedName>
        <fullName evidence="1">Uncharacterized protein</fullName>
    </submittedName>
</protein>
<dbReference type="AlphaFoldDB" id="A0A139WZC6"/>
<gene>
    <name evidence="1" type="ORF">WA1_04350</name>
</gene>
<dbReference type="RefSeq" id="WP_017743279.1">
    <property type="nucleotide sequence ID" value="NZ_KQ976354.1"/>
</dbReference>
<reference evidence="1 2" key="1">
    <citation type="journal article" date="2013" name="Genome Biol. Evol.">
        <title>Genomes of Stigonematalean cyanobacteria (subsection V) and the evolution of oxygenic photosynthesis from prokaryotes to plastids.</title>
        <authorList>
            <person name="Dagan T."/>
            <person name="Roettger M."/>
            <person name="Stucken K."/>
            <person name="Landan G."/>
            <person name="Koch R."/>
            <person name="Major P."/>
            <person name="Gould S.B."/>
            <person name="Goremykin V.V."/>
            <person name="Rippka R."/>
            <person name="Tandeau de Marsac N."/>
            <person name="Gugger M."/>
            <person name="Lockhart P.J."/>
            <person name="Allen J.F."/>
            <person name="Brune I."/>
            <person name="Maus I."/>
            <person name="Puhler A."/>
            <person name="Martin W.F."/>
        </authorList>
    </citation>
    <scope>NUCLEOTIDE SEQUENCE [LARGE SCALE GENOMIC DNA]</scope>
    <source>
        <strain evidence="1 2">PCC 7110</strain>
    </source>
</reference>
<organism evidence="1 2">
    <name type="scientific">Scytonema hofmannii PCC 7110</name>
    <dbReference type="NCBI Taxonomy" id="128403"/>
    <lineage>
        <taxon>Bacteria</taxon>
        <taxon>Bacillati</taxon>
        <taxon>Cyanobacteriota</taxon>
        <taxon>Cyanophyceae</taxon>
        <taxon>Nostocales</taxon>
        <taxon>Scytonemataceae</taxon>
        <taxon>Scytonema</taxon>
    </lineage>
</organism>
<dbReference type="Proteomes" id="UP000076925">
    <property type="component" value="Unassembled WGS sequence"/>
</dbReference>
<dbReference type="EMBL" id="ANNX02000045">
    <property type="protein sequence ID" value="KYC37756.1"/>
    <property type="molecule type" value="Genomic_DNA"/>
</dbReference>